<dbReference type="Proteomes" id="UP000189703">
    <property type="component" value="Unplaced"/>
</dbReference>
<evidence type="ECO:0000256" key="1">
    <source>
        <dbReference type="PROSITE-ProRule" id="PRU00325"/>
    </source>
</evidence>
<dbReference type="eggNOG" id="ENOG502QSMI">
    <property type="taxonomic scope" value="Eukaryota"/>
</dbReference>
<accession>A0A1U7Z9A8</accession>
<feature type="domain" description="SWIM-type" evidence="4">
    <location>
        <begin position="227"/>
        <end position="263"/>
    </location>
</feature>
<evidence type="ECO:0000313" key="6">
    <source>
        <dbReference type="RefSeq" id="XP_010244279.1"/>
    </source>
</evidence>
<dbReference type="PROSITE" id="PS50966">
    <property type="entry name" value="ZF_SWIM"/>
    <property type="match status" value="1"/>
</dbReference>
<evidence type="ECO:0000256" key="3">
    <source>
        <dbReference type="SAM" id="MobiDB-lite"/>
    </source>
</evidence>
<protein>
    <recommendedName>
        <fullName evidence="2">Protein FAR1-RELATED SEQUENCE</fullName>
    </recommendedName>
</protein>
<comment type="subcellular location">
    <subcellularLocation>
        <location evidence="2">Nucleus</location>
    </subcellularLocation>
</comment>
<keyword evidence="5" id="KW-1185">Reference proteome</keyword>
<feature type="compositionally biased region" description="Polar residues" evidence="3">
    <location>
        <begin position="278"/>
        <end position="290"/>
    </location>
</feature>
<keyword evidence="1 2" id="KW-0863">Zinc-finger</keyword>
<evidence type="ECO:0000259" key="4">
    <source>
        <dbReference type="PROSITE" id="PS50966"/>
    </source>
</evidence>
<organism evidence="5 6">
    <name type="scientific">Nelumbo nucifera</name>
    <name type="common">Sacred lotus</name>
    <dbReference type="NCBI Taxonomy" id="4432"/>
    <lineage>
        <taxon>Eukaryota</taxon>
        <taxon>Viridiplantae</taxon>
        <taxon>Streptophyta</taxon>
        <taxon>Embryophyta</taxon>
        <taxon>Tracheophyta</taxon>
        <taxon>Spermatophyta</taxon>
        <taxon>Magnoliopsida</taxon>
        <taxon>Proteales</taxon>
        <taxon>Nelumbonaceae</taxon>
        <taxon>Nelumbo</taxon>
    </lineage>
</organism>
<keyword evidence="2" id="KW-0479">Metal-binding</keyword>
<dbReference type="OMA" id="MERAICS"/>
<reference evidence="6" key="1">
    <citation type="submission" date="2025-08" db="UniProtKB">
        <authorList>
            <consortium name="RefSeq"/>
        </authorList>
    </citation>
    <scope>IDENTIFICATION</scope>
</reference>
<dbReference type="PANTHER" id="PTHR31669">
    <property type="entry name" value="PROTEIN FAR1-RELATED SEQUENCE 10-RELATED"/>
    <property type="match status" value="1"/>
</dbReference>
<dbReference type="KEGG" id="nnu:104588157"/>
<sequence>MFVGVNNYMQSTIFGVALLYDETAETFEWLFKTFIKTMGGKQPKTILTDDDAAMEKAINLVLPEINHQLYEFEDAWEKMVKRYNLQENDWLQKLYDKRHKWALVFGRQTFSTGISTTQRSESVNSCLKKHHKIKHDLSRLLWHFERVVADRRYEELKAEFAATQGIPALTTSVDILNYFSRIYTPPIFSLFFNEVMQQLNCSIEEDYVVCGTSTKYVVSVSGKSRRHTVTFDSVDDLVNCSCKNIEYMGILCGHALKEYGDGGSKKHVPPKKTKRTRAQQSNQPLSSIQESGFEKNNENVTMRNQQNIVSHHIHIGLENGHAHTVPLLLQPQNIFTYGHMNSFANDPSMSQLLQISATAFREFRTSGSYTSQELKGKEIKEYKRYLDNSF</sequence>
<dbReference type="Pfam" id="PF10551">
    <property type="entry name" value="MULE"/>
    <property type="match status" value="1"/>
</dbReference>
<keyword evidence="2" id="KW-0862">Zinc</keyword>
<dbReference type="GeneID" id="104588157"/>
<proteinExistence type="inferred from homology"/>
<dbReference type="GO" id="GO:0006355">
    <property type="term" value="P:regulation of DNA-templated transcription"/>
    <property type="evidence" value="ECO:0007669"/>
    <property type="project" value="UniProtKB-UniRule"/>
</dbReference>
<dbReference type="STRING" id="4432.A0A1U7Z9A8"/>
<feature type="compositionally biased region" description="Basic residues" evidence="3">
    <location>
        <begin position="265"/>
        <end position="277"/>
    </location>
</feature>
<dbReference type="InterPro" id="IPR031052">
    <property type="entry name" value="FHY3/FAR1"/>
</dbReference>
<comment type="similarity">
    <text evidence="2">Belongs to the FHY3/FAR1 family.</text>
</comment>
<evidence type="ECO:0000313" key="5">
    <source>
        <dbReference type="Proteomes" id="UP000189703"/>
    </source>
</evidence>
<dbReference type="InterPro" id="IPR018289">
    <property type="entry name" value="MULE_transposase_dom"/>
</dbReference>
<gene>
    <name evidence="6" type="primary">LOC104588157</name>
</gene>
<feature type="region of interest" description="Disordered" evidence="3">
    <location>
        <begin position="262"/>
        <end position="292"/>
    </location>
</feature>
<dbReference type="OrthoDB" id="2402896at2759"/>
<dbReference type="PANTHER" id="PTHR31669:SF299">
    <property type="entry name" value="PROTEIN FAR1-RELATED SEQUENCE"/>
    <property type="match status" value="1"/>
</dbReference>
<evidence type="ECO:0000256" key="2">
    <source>
        <dbReference type="RuleBase" id="RU367018"/>
    </source>
</evidence>
<dbReference type="RefSeq" id="XP_010244279.1">
    <property type="nucleotide sequence ID" value="XM_010245977.1"/>
</dbReference>
<comment type="function">
    <text evidence="2">Putative transcription activator involved in regulating light control of development.</text>
</comment>
<dbReference type="GO" id="GO:0008270">
    <property type="term" value="F:zinc ion binding"/>
    <property type="evidence" value="ECO:0007669"/>
    <property type="project" value="UniProtKB-UniRule"/>
</dbReference>
<feature type="non-terminal residue" evidence="6">
    <location>
        <position position="390"/>
    </location>
</feature>
<keyword evidence="2" id="KW-0539">Nucleus</keyword>
<dbReference type="AlphaFoldDB" id="A0A1U7Z9A8"/>
<dbReference type="InterPro" id="IPR007527">
    <property type="entry name" value="Znf_SWIM"/>
</dbReference>
<dbReference type="InParanoid" id="A0A1U7Z9A8"/>
<name>A0A1U7Z9A8_NELNU</name>
<dbReference type="GO" id="GO:0005634">
    <property type="term" value="C:nucleus"/>
    <property type="evidence" value="ECO:0007669"/>
    <property type="project" value="UniProtKB-SubCell"/>
</dbReference>